<evidence type="ECO:0000313" key="3">
    <source>
        <dbReference type="Proteomes" id="UP000663881"/>
    </source>
</evidence>
<keyword evidence="1" id="KW-0472">Membrane</keyword>
<dbReference type="Proteomes" id="UP000663881">
    <property type="component" value="Unassembled WGS sequence"/>
</dbReference>
<accession>A0A820SC35</accession>
<protein>
    <submittedName>
        <fullName evidence="2">Uncharacterized protein</fullName>
    </submittedName>
</protein>
<evidence type="ECO:0000256" key="1">
    <source>
        <dbReference type="SAM" id="Phobius"/>
    </source>
</evidence>
<feature type="non-terminal residue" evidence="2">
    <location>
        <position position="44"/>
    </location>
</feature>
<gene>
    <name evidence="2" type="ORF">OKA104_LOCUS54142</name>
</gene>
<sequence>MVSTTTIQSATVFAWFMLMMNLRRVVLLIIATIIGRNKPFPSGS</sequence>
<reference evidence="2" key="1">
    <citation type="submission" date="2021-02" db="EMBL/GenBank/DDBJ databases">
        <authorList>
            <person name="Nowell W R."/>
        </authorList>
    </citation>
    <scope>NUCLEOTIDE SEQUENCE</scope>
</reference>
<proteinExistence type="predicted"/>
<dbReference type="AlphaFoldDB" id="A0A820SC35"/>
<feature type="transmembrane region" description="Helical" evidence="1">
    <location>
        <begin position="12"/>
        <end position="34"/>
    </location>
</feature>
<keyword evidence="1" id="KW-0812">Transmembrane</keyword>
<dbReference type="EMBL" id="CAJOAY010035312">
    <property type="protein sequence ID" value="CAF4450623.1"/>
    <property type="molecule type" value="Genomic_DNA"/>
</dbReference>
<name>A0A820SC35_9BILA</name>
<organism evidence="2 3">
    <name type="scientific">Adineta steineri</name>
    <dbReference type="NCBI Taxonomy" id="433720"/>
    <lineage>
        <taxon>Eukaryota</taxon>
        <taxon>Metazoa</taxon>
        <taxon>Spiralia</taxon>
        <taxon>Gnathifera</taxon>
        <taxon>Rotifera</taxon>
        <taxon>Eurotatoria</taxon>
        <taxon>Bdelloidea</taxon>
        <taxon>Adinetida</taxon>
        <taxon>Adinetidae</taxon>
        <taxon>Adineta</taxon>
    </lineage>
</organism>
<evidence type="ECO:0000313" key="2">
    <source>
        <dbReference type="EMBL" id="CAF4450623.1"/>
    </source>
</evidence>
<keyword evidence="1" id="KW-1133">Transmembrane helix</keyword>
<comment type="caution">
    <text evidence="2">The sequence shown here is derived from an EMBL/GenBank/DDBJ whole genome shotgun (WGS) entry which is preliminary data.</text>
</comment>